<dbReference type="Pfam" id="PF22042">
    <property type="entry name" value="EF-G_D2"/>
    <property type="match status" value="1"/>
</dbReference>
<comment type="function">
    <text evidence="8">Increases the formation of ribosomal termination complexes and stimulates activities of RF-1 and RF-2. It binds guanine nucleotides and has strong preference for UGA stop codons. It may interact directly with the ribosome. The stimulation of RF-1 and RF-2 is significantly reduced by GTP and GDP, but not by GMP.</text>
</comment>
<proteinExistence type="inferred from homology"/>
<evidence type="ECO:0000256" key="8">
    <source>
        <dbReference type="HAMAP-Rule" id="MF_00072"/>
    </source>
</evidence>
<dbReference type="GO" id="GO:0005829">
    <property type="term" value="C:cytosol"/>
    <property type="evidence" value="ECO:0007669"/>
    <property type="project" value="TreeGrafter"/>
</dbReference>
<sequence length="548" mass="61264">MSSIDKHTLNNEVNRRRTFAIISHPDAGKTTMTEKLLLLGGAIRLAGSVKAKKSKKFATSDWMELEKQRGISVSTSVMNFEYRNVVCNLLDTPGHQDFSEDTYRTLAAADAAIMLIDAAKGVEAQTIKLFEVCKLRGIPIFTFVNKLDRESQDPLDLMHEIESVLNIATYPMNWPVSSGERFKGIIERESKCLHFFEGRNTTTETVAKIIPLSDKVQIEQCVPADLLSGALDGLEMVEMAGDAFSHEKFLKGQLSPVFFGAAMTNFGVRLFLEKFLDMSPPPSSKGSSEGKIDPFSTQFSGFIFKIQANMDPKHRDRIAFLRIVSGAYEVGLNVKVPRLNREIRLTHPQQFFAQDRSTLEKAYAGDVVGIYDPGIFAIGDSLVENGDFVFEGIPAFAPENFAVVRTTSALKRKQLLKGLVQLCQEGTVQMFVDESRAASDPILAAVGVLQFDVLLFRLKNEYNVECSLENLSFKHARWTNASIDDIARAKEQTDVVSVRDMQGCYLFLFKNDFSLSYFQEKCPYIRLFSSNSSLHGNMMDMATSVFEP</sequence>
<dbReference type="InterPro" id="IPR031157">
    <property type="entry name" value="G_TR_CS"/>
</dbReference>
<dbReference type="AlphaFoldDB" id="A0A369KSE9"/>
<feature type="binding site" evidence="8">
    <location>
        <begin position="91"/>
        <end position="95"/>
    </location>
    <ligand>
        <name>GTP</name>
        <dbReference type="ChEBI" id="CHEBI:37565"/>
    </ligand>
</feature>
<dbReference type="CDD" id="cd04169">
    <property type="entry name" value="RF3"/>
    <property type="match status" value="1"/>
</dbReference>
<dbReference type="Gene3D" id="3.40.50.300">
    <property type="entry name" value="P-loop containing nucleotide triphosphate hydrolases"/>
    <property type="match status" value="1"/>
</dbReference>
<comment type="subcellular location">
    <subcellularLocation>
        <location evidence="1 8">Cytoplasm</location>
    </subcellularLocation>
</comment>
<comment type="similarity">
    <text evidence="2 8">Belongs to the TRAFAC class translation factor GTPase superfamily. Classic translation factor GTPase family. PrfC subfamily.</text>
</comment>
<dbReference type="InterPro" id="IPR000795">
    <property type="entry name" value="T_Tr_GTP-bd_dom"/>
</dbReference>
<dbReference type="GO" id="GO:0005525">
    <property type="term" value="F:GTP binding"/>
    <property type="evidence" value="ECO:0007669"/>
    <property type="project" value="UniProtKB-UniRule"/>
</dbReference>
<feature type="binding site" evidence="8">
    <location>
        <begin position="145"/>
        <end position="148"/>
    </location>
    <ligand>
        <name>GTP</name>
        <dbReference type="ChEBI" id="CHEBI:37565"/>
    </ligand>
</feature>
<dbReference type="PANTHER" id="PTHR43556:SF2">
    <property type="entry name" value="PEPTIDE CHAIN RELEASE FACTOR RF3"/>
    <property type="match status" value="1"/>
</dbReference>
<evidence type="ECO:0000256" key="3">
    <source>
        <dbReference type="ARBA" id="ARBA00022490"/>
    </source>
</evidence>
<dbReference type="FunFam" id="3.30.70.3280:FF:000001">
    <property type="entry name" value="Peptide chain release factor 3"/>
    <property type="match status" value="1"/>
</dbReference>
<evidence type="ECO:0000256" key="5">
    <source>
        <dbReference type="ARBA" id="ARBA00022917"/>
    </source>
</evidence>
<comment type="caution">
    <text evidence="10">The sequence shown here is derived from an EMBL/GenBank/DDBJ whole genome shotgun (WGS) entry which is preliminary data.</text>
</comment>
<dbReference type="InterPro" id="IPR027417">
    <property type="entry name" value="P-loop_NTPase"/>
</dbReference>
<dbReference type="SUPFAM" id="SSF50447">
    <property type="entry name" value="Translation proteins"/>
    <property type="match status" value="1"/>
</dbReference>
<keyword evidence="5 8" id="KW-0648">Protein biosynthesis</keyword>
<dbReference type="Pfam" id="PF00009">
    <property type="entry name" value="GTP_EFTU"/>
    <property type="match status" value="1"/>
</dbReference>
<dbReference type="RefSeq" id="WP_338635953.1">
    <property type="nucleotide sequence ID" value="NZ_CP146516.1"/>
</dbReference>
<dbReference type="InterPro" id="IPR005225">
    <property type="entry name" value="Small_GTP-bd"/>
</dbReference>
<dbReference type="InterPro" id="IPR035647">
    <property type="entry name" value="EFG_III/V"/>
</dbReference>
<dbReference type="PROSITE" id="PS51722">
    <property type="entry name" value="G_TR_2"/>
    <property type="match status" value="1"/>
</dbReference>
<dbReference type="Pfam" id="PF16658">
    <property type="entry name" value="RF3_C"/>
    <property type="match status" value="1"/>
</dbReference>
<keyword evidence="4 8" id="KW-0547">Nucleotide-binding</keyword>
<feature type="binding site" evidence="8">
    <location>
        <begin position="23"/>
        <end position="30"/>
    </location>
    <ligand>
        <name>GTP</name>
        <dbReference type="ChEBI" id="CHEBI:37565"/>
    </ligand>
</feature>
<dbReference type="HAMAP" id="MF_00072">
    <property type="entry name" value="Rel_fac_3"/>
    <property type="match status" value="1"/>
</dbReference>
<evidence type="ECO:0000313" key="11">
    <source>
        <dbReference type="Proteomes" id="UP000253934"/>
    </source>
</evidence>
<feature type="domain" description="Tr-type G" evidence="9">
    <location>
        <begin position="14"/>
        <end position="283"/>
    </location>
</feature>
<keyword evidence="6 8" id="KW-0342">GTP-binding</keyword>
<dbReference type="Gene3D" id="3.30.70.3280">
    <property type="entry name" value="Peptide chain release factor 3, domain III"/>
    <property type="match status" value="1"/>
</dbReference>
<evidence type="ECO:0000256" key="7">
    <source>
        <dbReference type="ARBA" id="ARBA00073639"/>
    </source>
</evidence>
<dbReference type="PROSITE" id="PS00301">
    <property type="entry name" value="G_TR_1"/>
    <property type="match status" value="1"/>
</dbReference>
<name>A0A369KSE9_9BACT</name>
<dbReference type="NCBIfam" id="TIGR00231">
    <property type="entry name" value="small_GTP"/>
    <property type="match status" value="1"/>
</dbReference>
<protein>
    <recommendedName>
        <fullName evidence="7 8">Peptide chain release factor 3</fullName>
        <shortName evidence="8">RF-3</shortName>
    </recommendedName>
</protein>
<dbReference type="NCBIfam" id="NF001964">
    <property type="entry name" value="PRK00741.1"/>
    <property type="match status" value="1"/>
</dbReference>
<dbReference type="InterPro" id="IPR004548">
    <property type="entry name" value="PrfC"/>
</dbReference>
<dbReference type="PRINTS" id="PR00315">
    <property type="entry name" value="ELONGATNFCT"/>
</dbReference>
<dbReference type="InterPro" id="IPR038467">
    <property type="entry name" value="RF3_dom_3_sf"/>
</dbReference>
<evidence type="ECO:0000313" key="10">
    <source>
        <dbReference type="EMBL" id="RDB36320.1"/>
    </source>
</evidence>
<dbReference type="GO" id="GO:0016150">
    <property type="term" value="F:translation release factor activity, codon nonspecific"/>
    <property type="evidence" value="ECO:0007669"/>
    <property type="project" value="TreeGrafter"/>
</dbReference>
<keyword evidence="11" id="KW-1185">Reference proteome</keyword>
<evidence type="ECO:0000256" key="2">
    <source>
        <dbReference type="ARBA" id="ARBA00009978"/>
    </source>
</evidence>
<dbReference type="Gene3D" id="2.40.30.10">
    <property type="entry name" value="Translation factors"/>
    <property type="match status" value="1"/>
</dbReference>
<evidence type="ECO:0000256" key="1">
    <source>
        <dbReference type="ARBA" id="ARBA00004496"/>
    </source>
</evidence>
<dbReference type="GO" id="GO:0003924">
    <property type="term" value="F:GTPase activity"/>
    <property type="evidence" value="ECO:0007669"/>
    <property type="project" value="InterPro"/>
</dbReference>
<accession>A0A369KSE9</accession>
<dbReference type="PANTHER" id="PTHR43556">
    <property type="entry name" value="PEPTIDE CHAIN RELEASE FACTOR RF3"/>
    <property type="match status" value="1"/>
</dbReference>
<dbReference type="GO" id="GO:0016149">
    <property type="term" value="F:translation release factor activity, codon specific"/>
    <property type="evidence" value="ECO:0007669"/>
    <property type="project" value="UniProtKB-UniRule"/>
</dbReference>
<dbReference type="SUPFAM" id="SSF52540">
    <property type="entry name" value="P-loop containing nucleoside triphosphate hydrolases"/>
    <property type="match status" value="1"/>
</dbReference>
<dbReference type="NCBIfam" id="TIGR00503">
    <property type="entry name" value="prfC"/>
    <property type="match status" value="1"/>
</dbReference>
<dbReference type="GO" id="GO:0006449">
    <property type="term" value="P:regulation of translational termination"/>
    <property type="evidence" value="ECO:0007669"/>
    <property type="project" value="UniProtKB-UniRule"/>
</dbReference>
<dbReference type="EMBL" id="QOVW01000062">
    <property type="protein sequence ID" value="RDB36320.1"/>
    <property type="molecule type" value="Genomic_DNA"/>
</dbReference>
<dbReference type="FunFam" id="3.40.50.300:FF:000542">
    <property type="entry name" value="Peptide chain release factor 3"/>
    <property type="match status" value="1"/>
</dbReference>
<evidence type="ECO:0000256" key="6">
    <source>
        <dbReference type="ARBA" id="ARBA00023134"/>
    </source>
</evidence>
<keyword evidence="3 8" id="KW-0963">Cytoplasm</keyword>
<dbReference type="InterPro" id="IPR032090">
    <property type="entry name" value="RF3_C"/>
</dbReference>
<dbReference type="InterPro" id="IPR009000">
    <property type="entry name" value="Transl_B-barrel_sf"/>
</dbReference>
<evidence type="ECO:0000256" key="4">
    <source>
        <dbReference type="ARBA" id="ARBA00022741"/>
    </source>
</evidence>
<reference evidence="10" key="1">
    <citation type="submission" date="2018-04" db="EMBL/GenBank/DDBJ databases">
        <title>Draft genome sequence of the Candidatus Spirobacillus cienkowskii, a pathogen of freshwater Daphnia species, reconstructed from hemolymph metagenomic reads.</title>
        <authorList>
            <person name="Bresciani L."/>
            <person name="Lemos L.N."/>
            <person name="Wale N."/>
            <person name="Lin J.Y."/>
            <person name="Fernandes G.R."/>
            <person name="Duffy M.A."/>
            <person name="Rodrigues J.M."/>
        </authorList>
    </citation>
    <scope>NUCLEOTIDE SEQUENCE [LARGE SCALE GENOMIC DNA]</scope>
    <source>
        <strain evidence="10">Binning01</strain>
    </source>
</reference>
<organism evidence="10 11">
    <name type="scientific">Spirobacillus cienkowskii</name>
    <dbReference type="NCBI Taxonomy" id="495820"/>
    <lineage>
        <taxon>Bacteria</taxon>
        <taxon>Pseudomonadati</taxon>
        <taxon>Bdellovibrionota</taxon>
        <taxon>Oligoflexia</taxon>
        <taxon>Silvanigrellales</taxon>
        <taxon>Spirobacillus</taxon>
    </lineage>
</organism>
<dbReference type="Proteomes" id="UP000253934">
    <property type="component" value="Unassembled WGS sequence"/>
</dbReference>
<gene>
    <name evidence="8" type="primary">prfC</name>
    <name evidence="10" type="ORF">DCC88_05405</name>
</gene>
<dbReference type="InterPro" id="IPR041732">
    <property type="entry name" value="RF3_GTP-bd"/>
</dbReference>
<dbReference type="InterPro" id="IPR053905">
    <property type="entry name" value="EF-G-like_DII"/>
</dbReference>
<evidence type="ECO:0000259" key="9">
    <source>
        <dbReference type="PROSITE" id="PS51722"/>
    </source>
</evidence>
<dbReference type="SUPFAM" id="SSF54980">
    <property type="entry name" value="EF-G C-terminal domain-like"/>
    <property type="match status" value="1"/>
</dbReference>